<sequence>MGSSGVFAKTILIPAAIALSIYILLSCILIPIFRRYHQRYSQYLPLHSISAHTRSLRDRIADQVMYFFLPSRWRWGARINDHDNVSIDDEEGEVLTGMNADSARRGALERRRDSLAEAEIRLSRELEEGFMDDSDEESGGRRDGGRGGDERVLH</sequence>
<reference evidence="3" key="1">
    <citation type="submission" date="2022-11" db="EMBL/GenBank/DDBJ databases">
        <authorList>
            <person name="Petersen C."/>
        </authorList>
    </citation>
    <scope>NUCLEOTIDE SEQUENCE</scope>
    <source>
        <strain evidence="3">IBT 22155</strain>
    </source>
</reference>
<accession>A0A9W9H5J0</accession>
<name>A0A9W9H5J0_9EURO</name>
<comment type="caution">
    <text evidence="3">The sequence shown here is derived from an EMBL/GenBank/DDBJ whole genome shotgun (WGS) entry which is preliminary data.</text>
</comment>
<organism evidence="3 4">
    <name type="scientific">Penicillium bovifimosum</name>
    <dbReference type="NCBI Taxonomy" id="126998"/>
    <lineage>
        <taxon>Eukaryota</taxon>
        <taxon>Fungi</taxon>
        <taxon>Dikarya</taxon>
        <taxon>Ascomycota</taxon>
        <taxon>Pezizomycotina</taxon>
        <taxon>Eurotiomycetes</taxon>
        <taxon>Eurotiomycetidae</taxon>
        <taxon>Eurotiales</taxon>
        <taxon>Aspergillaceae</taxon>
        <taxon>Penicillium</taxon>
    </lineage>
</organism>
<dbReference type="Proteomes" id="UP001149079">
    <property type="component" value="Unassembled WGS sequence"/>
</dbReference>
<feature type="compositionally biased region" description="Acidic residues" evidence="1">
    <location>
        <begin position="128"/>
        <end position="137"/>
    </location>
</feature>
<dbReference type="AlphaFoldDB" id="A0A9W9H5J0"/>
<gene>
    <name evidence="3" type="ORF">N7515_003915</name>
</gene>
<evidence type="ECO:0000256" key="2">
    <source>
        <dbReference type="SAM" id="Phobius"/>
    </source>
</evidence>
<reference evidence="3" key="2">
    <citation type="journal article" date="2023" name="IMA Fungus">
        <title>Comparative genomic study of the Penicillium genus elucidates a diverse pangenome and 15 lateral gene transfer events.</title>
        <authorList>
            <person name="Petersen C."/>
            <person name="Sorensen T."/>
            <person name="Nielsen M.R."/>
            <person name="Sondergaard T.E."/>
            <person name="Sorensen J.L."/>
            <person name="Fitzpatrick D.A."/>
            <person name="Frisvad J.C."/>
            <person name="Nielsen K.L."/>
        </authorList>
    </citation>
    <scope>NUCLEOTIDE SEQUENCE</scope>
    <source>
        <strain evidence="3">IBT 22155</strain>
    </source>
</reference>
<dbReference type="RefSeq" id="XP_056523716.1">
    <property type="nucleotide sequence ID" value="XM_056664659.1"/>
</dbReference>
<keyword evidence="2" id="KW-1133">Transmembrane helix</keyword>
<evidence type="ECO:0000313" key="3">
    <source>
        <dbReference type="EMBL" id="KAJ5139067.1"/>
    </source>
</evidence>
<feature type="compositionally biased region" description="Basic and acidic residues" evidence="1">
    <location>
        <begin position="138"/>
        <end position="154"/>
    </location>
</feature>
<proteinExistence type="predicted"/>
<evidence type="ECO:0000313" key="4">
    <source>
        <dbReference type="Proteomes" id="UP001149079"/>
    </source>
</evidence>
<keyword evidence="4" id="KW-1185">Reference proteome</keyword>
<protein>
    <submittedName>
        <fullName evidence="3">Uncharacterized protein</fullName>
    </submittedName>
</protein>
<dbReference type="EMBL" id="JAPQKL010000003">
    <property type="protein sequence ID" value="KAJ5139067.1"/>
    <property type="molecule type" value="Genomic_DNA"/>
</dbReference>
<keyword evidence="2" id="KW-0812">Transmembrane</keyword>
<keyword evidence="2" id="KW-0472">Membrane</keyword>
<dbReference type="OrthoDB" id="5427070at2759"/>
<feature type="region of interest" description="Disordered" evidence="1">
    <location>
        <begin position="126"/>
        <end position="154"/>
    </location>
</feature>
<feature type="transmembrane region" description="Helical" evidence="2">
    <location>
        <begin position="12"/>
        <end position="33"/>
    </location>
</feature>
<evidence type="ECO:0000256" key="1">
    <source>
        <dbReference type="SAM" id="MobiDB-lite"/>
    </source>
</evidence>
<dbReference type="GeneID" id="81403829"/>